<dbReference type="SUPFAM" id="SSF51445">
    <property type="entry name" value="(Trans)glycosidases"/>
    <property type="match status" value="1"/>
</dbReference>
<dbReference type="PANTHER" id="PTHR32438">
    <property type="entry name" value="4-ALPHA-GLUCANOTRANSFERASE DPE1, CHLOROPLASTIC/AMYLOPLASTIC"/>
    <property type="match status" value="1"/>
</dbReference>
<evidence type="ECO:0000256" key="6">
    <source>
        <dbReference type="ARBA" id="ARBA00022679"/>
    </source>
</evidence>
<keyword evidence="13" id="KW-1185">Reference proteome</keyword>
<organism evidence="12 13">
    <name type="scientific">Martelella alba</name>
    <dbReference type="NCBI Taxonomy" id="2590451"/>
    <lineage>
        <taxon>Bacteria</taxon>
        <taxon>Pseudomonadati</taxon>
        <taxon>Pseudomonadota</taxon>
        <taxon>Alphaproteobacteria</taxon>
        <taxon>Hyphomicrobiales</taxon>
        <taxon>Aurantimonadaceae</taxon>
        <taxon>Martelella</taxon>
    </lineage>
</organism>
<evidence type="ECO:0000256" key="9">
    <source>
        <dbReference type="ARBA" id="ARBA00031501"/>
    </source>
</evidence>
<keyword evidence="5 10" id="KW-0328">Glycosyltransferase</keyword>
<dbReference type="EMBL" id="SZPQ01000023">
    <property type="protein sequence ID" value="TKI05038.1"/>
    <property type="molecule type" value="Genomic_DNA"/>
</dbReference>
<evidence type="ECO:0000313" key="12">
    <source>
        <dbReference type="EMBL" id="TKI05038.1"/>
    </source>
</evidence>
<evidence type="ECO:0000256" key="10">
    <source>
        <dbReference type="RuleBase" id="RU361207"/>
    </source>
</evidence>
<dbReference type="EC" id="2.4.1.25" evidence="3 10"/>
<evidence type="ECO:0000256" key="5">
    <source>
        <dbReference type="ARBA" id="ARBA00022676"/>
    </source>
</evidence>
<gene>
    <name evidence="12" type="primary">malQ</name>
    <name evidence="12" type="ORF">FCN80_16045</name>
</gene>
<keyword evidence="7 10" id="KW-0119">Carbohydrate metabolism</keyword>
<dbReference type="NCBIfam" id="TIGR00217">
    <property type="entry name" value="malQ"/>
    <property type="match status" value="1"/>
</dbReference>
<evidence type="ECO:0000259" key="11">
    <source>
        <dbReference type="Pfam" id="PF21226"/>
    </source>
</evidence>
<dbReference type="Gene3D" id="3.20.20.80">
    <property type="entry name" value="Glycosidases"/>
    <property type="match status" value="1"/>
</dbReference>
<evidence type="ECO:0000256" key="3">
    <source>
        <dbReference type="ARBA" id="ARBA00012560"/>
    </source>
</evidence>
<accession>A0ABY2SI44</accession>
<evidence type="ECO:0000256" key="4">
    <source>
        <dbReference type="ARBA" id="ARBA00020295"/>
    </source>
</evidence>
<evidence type="ECO:0000313" key="13">
    <source>
        <dbReference type="Proteomes" id="UP000305202"/>
    </source>
</evidence>
<keyword evidence="6 10" id="KW-0808">Transferase</keyword>
<comment type="caution">
    <text evidence="12">The sequence shown here is derived from an EMBL/GenBank/DDBJ whole genome shotgun (WGS) entry which is preliminary data.</text>
</comment>
<protein>
    <recommendedName>
        <fullName evidence="4 10">4-alpha-glucanotransferase</fullName>
        <ecNumber evidence="3 10">2.4.1.25</ecNumber>
    </recommendedName>
    <alternativeName>
        <fullName evidence="8 10">Amylomaltase</fullName>
    </alternativeName>
    <alternativeName>
        <fullName evidence="9 10">Disproportionating enzyme</fullName>
    </alternativeName>
</protein>
<comment type="similarity">
    <text evidence="2 10">Belongs to the disproportionating enzyme family.</text>
</comment>
<dbReference type="PANTHER" id="PTHR32438:SF5">
    <property type="entry name" value="4-ALPHA-GLUCANOTRANSFERASE DPE1, CHLOROPLASTIC_AMYLOPLASTIC"/>
    <property type="match status" value="1"/>
</dbReference>
<dbReference type="InterPro" id="IPR048458">
    <property type="entry name" value="MalQ_N"/>
</dbReference>
<proteinExistence type="inferred from homology"/>
<feature type="domain" description="MalQ N-terminal beta-sandwich" evidence="11">
    <location>
        <begin position="54"/>
        <end position="127"/>
    </location>
</feature>
<name>A0ABY2SI44_9HYPH</name>
<evidence type="ECO:0000256" key="2">
    <source>
        <dbReference type="ARBA" id="ARBA00005684"/>
    </source>
</evidence>
<dbReference type="InterPro" id="IPR003385">
    <property type="entry name" value="Glyco_hydro_77"/>
</dbReference>
<evidence type="ECO:0000256" key="1">
    <source>
        <dbReference type="ARBA" id="ARBA00000439"/>
    </source>
</evidence>
<dbReference type="Proteomes" id="UP000305202">
    <property type="component" value="Unassembled WGS sequence"/>
</dbReference>
<evidence type="ECO:0000256" key="8">
    <source>
        <dbReference type="ARBA" id="ARBA00031423"/>
    </source>
</evidence>
<dbReference type="NCBIfam" id="NF008274">
    <property type="entry name" value="PRK11052.1"/>
    <property type="match status" value="1"/>
</dbReference>
<dbReference type="Pfam" id="PF02446">
    <property type="entry name" value="Glyco_hydro_77"/>
    <property type="match status" value="1"/>
</dbReference>
<dbReference type="InterPro" id="IPR017853">
    <property type="entry name" value="GH"/>
</dbReference>
<dbReference type="GO" id="GO:0004134">
    <property type="term" value="F:4-alpha-glucanotransferase activity"/>
    <property type="evidence" value="ECO:0007669"/>
    <property type="project" value="UniProtKB-EC"/>
</dbReference>
<comment type="catalytic activity">
    <reaction evidence="1 10">
        <text>Transfers a segment of a (1-&gt;4)-alpha-D-glucan to a new position in an acceptor, which may be glucose or a (1-&gt;4)-alpha-D-glucan.</text>
        <dbReference type="EC" id="2.4.1.25"/>
    </reaction>
</comment>
<sequence length="706" mass="80269">MDPKLLEQTAERAGIMPDYVDAWGQQKLIGDRTKHLLLGAMAGLTDDPAVTTPLPPVWVLHSGATARRTVGLKAPGEWVLTEESGRQHEGKIVNRVLTLPEGLPTGYHRLALRCGLSHWRCQVIVAPARCYEPQALLRGRKLWGATVQLYTLRSARNWGIGDFGDLAAMIAGVARQGGAFVGLNPIHALYPALPGWASPYSPSSRRWLNVIYIDVATLEDFQQSAEARQWWRKPATQATLAALRQSEWVDYPGVMALKMTGLAFAFEQFMARAPDDAQWRAFDDFIRENGYSLELQATFDALHRYLALTGQVSEGWQQWPEAYRRADDNEVNAFRKTHRRDILFFSWLQWLAARQLEGCYLLCRKHKMPIGLYRDLAVGVSFWGMETWSDRTLYCLQATIGAPPDQLGPQGQNWQLPPQDPNVLIDRAYEPFIEMLRANMRHCGALRIDHVMSLLRLWWIPKDEPAGEGAYVRYPVDDLLAVLALESQRHQCMVIGEDLGTVPPEIIEKLRAAGIYSYKVLFFERKENSSFRGPDEYVPQAMATLTTHDLPTLRGFWQCEDLRLGERLSLYPDETVYRRLLSDRQTARQALLDALHDWRCVPDRLSKNAERVSMTPVLNRGVHRFAAQSRSALLGLQPEDWLDMASPVNVPGTTDHYPNWRRKLNREVEEIFKDLRIVRLLREVGRLRDKAAVIAQSEAAASVTQD</sequence>
<evidence type="ECO:0000256" key="7">
    <source>
        <dbReference type="ARBA" id="ARBA00023277"/>
    </source>
</evidence>
<reference evidence="12 13" key="1">
    <citation type="submission" date="2019-04" db="EMBL/GenBank/DDBJ databases">
        <authorList>
            <person name="Li M."/>
            <person name="Gao C."/>
        </authorList>
    </citation>
    <scope>NUCLEOTIDE SEQUENCE [LARGE SCALE GENOMIC DNA]</scope>
    <source>
        <strain evidence="12 13">BGMRC 2031</strain>
    </source>
</reference>
<dbReference type="Pfam" id="PF21226">
    <property type="entry name" value="MalQ_N"/>
    <property type="match status" value="1"/>
</dbReference>
<dbReference type="RefSeq" id="WP_136991179.1">
    <property type="nucleotide sequence ID" value="NZ_SZPQ01000023.1"/>
</dbReference>